<dbReference type="AlphaFoldDB" id="A0A0S1B3X2"/>
<dbReference type="SUPFAM" id="SSF55729">
    <property type="entry name" value="Acyl-CoA N-acyltransferases (Nat)"/>
    <property type="match status" value="1"/>
</dbReference>
<dbReference type="Pfam" id="PF00583">
    <property type="entry name" value="Acetyltransf_1"/>
    <property type="match status" value="1"/>
</dbReference>
<dbReference type="KEGG" id="sacz:AOT14_34470"/>
<evidence type="ECO:0000313" key="4">
    <source>
        <dbReference type="EMBL" id="ALJ29784.1"/>
    </source>
</evidence>
<evidence type="ECO:0000313" key="5">
    <source>
        <dbReference type="Proteomes" id="UP000061010"/>
    </source>
</evidence>
<dbReference type="InterPro" id="IPR016181">
    <property type="entry name" value="Acyl_CoA_acyltransferase"/>
</dbReference>
<dbReference type="InterPro" id="IPR000182">
    <property type="entry name" value="GNAT_dom"/>
</dbReference>
<dbReference type="PANTHER" id="PTHR43877:SF2">
    <property type="entry name" value="AMINOALKYLPHOSPHONATE N-ACETYLTRANSFERASE-RELATED"/>
    <property type="match status" value="1"/>
</dbReference>
<evidence type="ECO:0000259" key="3">
    <source>
        <dbReference type="PROSITE" id="PS51186"/>
    </source>
</evidence>
<proteinExistence type="predicted"/>
<name>A0A0S1B3X2_9GAMM</name>
<dbReference type="InterPro" id="IPR050832">
    <property type="entry name" value="Bact_Acetyltransf"/>
</dbReference>
<evidence type="ECO:0000256" key="2">
    <source>
        <dbReference type="ARBA" id="ARBA00023315"/>
    </source>
</evidence>
<keyword evidence="1 4" id="KW-0808">Transferase</keyword>
<protein>
    <submittedName>
        <fullName evidence="4">Acetyltransferase</fullName>
    </submittedName>
</protein>
<gene>
    <name evidence="4" type="ORF">AOT14_34470</name>
</gene>
<dbReference type="GO" id="GO:0016747">
    <property type="term" value="F:acyltransferase activity, transferring groups other than amino-acyl groups"/>
    <property type="evidence" value="ECO:0007669"/>
    <property type="project" value="InterPro"/>
</dbReference>
<sequence>MTVASPARLEPFPPERPGRMRIPEALADRGFSLRALHDGDLPWLHDLYASTRAEEMAPVPWPDATKRAFLDQQFALQHRHYLGHYGDADFMALERDGHGPVGRYYLLRAAPDHVLVDISLFPALRGNGLGHALIGHSQREAGALGRGMRLHVLQANPGARRLYERLGFMADGGSGAHLAMRWSPVSG</sequence>
<dbReference type="PROSITE" id="PS51186">
    <property type="entry name" value="GNAT"/>
    <property type="match status" value="1"/>
</dbReference>
<dbReference type="EMBL" id="CP012900">
    <property type="protein sequence ID" value="ALJ29784.1"/>
    <property type="molecule type" value="Genomic_DNA"/>
</dbReference>
<reference evidence="4 5" key="1">
    <citation type="journal article" date="2015" name="Genome Announc.">
        <title>Complete Genome Sequencing of Stenotrophomonas acidaminiphila ZAC14D2_NAIMI4_2, a Multidrug-Resistant Strain Isolated from Sediments of a Polluted River in Mexico, Uncovers New Antibiotic Resistance Genes and a Novel Class-II Lasso Peptide Biosynthesis Gene Cluster.</title>
        <authorList>
            <person name="Vinuesa P."/>
            <person name="Ochoa-Sanchez L.E."/>
        </authorList>
    </citation>
    <scope>NUCLEOTIDE SEQUENCE [LARGE SCALE GENOMIC DNA]</scope>
    <source>
        <strain evidence="4 5">ZAC14D2_NAIMI4_2</strain>
    </source>
</reference>
<dbReference type="Gene3D" id="3.40.630.30">
    <property type="match status" value="1"/>
</dbReference>
<organism evidence="4 5">
    <name type="scientific">Stenotrophomonas acidaminiphila</name>
    <dbReference type="NCBI Taxonomy" id="128780"/>
    <lineage>
        <taxon>Bacteria</taxon>
        <taxon>Pseudomonadati</taxon>
        <taxon>Pseudomonadota</taxon>
        <taxon>Gammaproteobacteria</taxon>
        <taxon>Lysobacterales</taxon>
        <taxon>Lysobacteraceae</taxon>
        <taxon>Stenotrophomonas</taxon>
    </lineage>
</organism>
<keyword evidence="5" id="KW-1185">Reference proteome</keyword>
<dbReference type="PATRIC" id="fig|128780.6.peg.3491"/>
<dbReference type="Proteomes" id="UP000061010">
    <property type="component" value="Chromosome"/>
</dbReference>
<keyword evidence="2" id="KW-0012">Acyltransferase</keyword>
<evidence type="ECO:0000256" key="1">
    <source>
        <dbReference type="ARBA" id="ARBA00022679"/>
    </source>
</evidence>
<dbReference type="PANTHER" id="PTHR43877">
    <property type="entry name" value="AMINOALKYLPHOSPHONATE N-ACETYLTRANSFERASE-RELATED-RELATED"/>
    <property type="match status" value="1"/>
</dbReference>
<feature type="domain" description="N-acetyltransferase" evidence="3">
    <location>
        <begin position="31"/>
        <end position="187"/>
    </location>
</feature>
<dbReference type="OrthoDB" id="5525374at2"/>
<accession>A0A0S1B3X2</accession>